<dbReference type="GO" id="GO:0016491">
    <property type="term" value="F:oxidoreductase activity"/>
    <property type="evidence" value="ECO:0007669"/>
    <property type="project" value="UniProtKB-KW"/>
</dbReference>
<proteinExistence type="predicted"/>
<dbReference type="EMBL" id="FZOT01000016">
    <property type="protein sequence ID" value="SNT18816.1"/>
    <property type="molecule type" value="Genomic_DNA"/>
</dbReference>
<sequence length="394" mass="43313">MGSERRKYDVLIAGGGIVGCYVAYFLKQRAPAIEVAVVEPDATYEYASTVRASGGARRLFSCPENIEMSNFSIERIRHFAAEMAVGNEPAPIDWVEQGYLFIVAGDAAMRMLEENARVQQSLGADVRMLDRDGLRSLLPSMHVDDLDGGAWSPGDGWCDPNGFLQGTRRKVKSLGVEFIQDRVSGFVLNNGRISAAALGGGGVIEADHFVNAAGAWSAQVSAMAGMALPVSPLRRFEHYFTGHRQIEPLPYVKDLQRLAFRSEGRGFSGGLVNSNEPRGFNFDVDHRYFDEVVWPALAHRFPTAFGGVKCHRTWSGLYEQCELDGNPIIGTWTGNHENFYVAAGFSGHGMMHAPAAGRAIAELIDAGRFETIDLGRLGYERVMKNEPYRERGIL</sequence>
<dbReference type="Pfam" id="PF01266">
    <property type="entry name" value="DAO"/>
    <property type="match status" value="1"/>
</dbReference>
<dbReference type="PROSITE" id="PS51257">
    <property type="entry name" value="PROKAR_LIPOPROTEIN"/>
    <property type="match status" value="1"/>
</dbReference>
<organism evidence="3 4">
    <name type="scientific">Noviherbaspirillum humi</name>
    <dbReference type="NCBI Taxonomy" id="1688639"/>
    <lineage>
        <taxon>Bacteria</taxon>
        <taxon>Pseudomonadati</taxon>
        <taxon>Pseudomonadota</taxon>
        <taxon>Betaproteobacteria</taxon>
        <taxon>Burkholderiales</taxon>
        <taxon>Oxalobacteraceae</taxon>
        <taxon>Noviherbaspirillum</taxon>
    </lineage>
</organism>
<dbReference type="GO" id="GO:0005737">
    <property type="term" value="C:cytoplasm"/>
    <property type="evidence" value="ECO:0007669"/>
    <property type="project" value="TreeGrafter"/>
</dbReference>
<dbReference type="InterPro" id="IPR006076">
    <property type="entry name" value="FAD-dep_OxRdtase"/>
</dbReference>
<evidence type="ECO:0000313" key="3">
    <source>
        <dbReference type="EMBL" id="SNT18816.1"/>
    </source>
</evidence>
<evidence type="ECO:0000313" key="4">
    <source>
        <dbReference type="Proteomes" id="UP000198284"/>
    </source>
</evidence>
<keyword evidence="4" id="KW-1185">Reference proteome</keyword>
<accession>A0A239KKB8</accession>
<dbReference type="GO" id="GO:0032981">
    <property type="term" value="P:mitochondrial respiratory chain complex I assembly"/>
    <property type="evidence" value="ECO:0007669"/>
    <property type="project" value="TreeGrafter"/>
</dbReference>
<gene>
    <name evidence="3" type="ORF">SAMN06265795_11665</name>
</gene>
<feature type="domain" description="FAD dependent oxidoreductase" evidence="2">
    <location>
        <begin position="9"/>
        <end position="363"/>
    </location>
</feature>
<name>A0A239KKB8_9BURK</name>
<keyword evidence="1" id="KW-0560">Oxidoreductase</keyword>
<dbReference type="Proteomes" id="UP000198284">
    <property type="component" value="Unassembled WGS sequence"/>
</dbReference>
<dbReference type="RefSeq" id="WP_089400945.1">
    <property type="nucleotide sequence ID" value="NZ_FZOT01000016.1"/>
</dbReference>
<dbReference type="InterPro" id="IPR036188">
    <property type="entry name" value="FAD/NAD-bd_sf"/>
</dbReference>
<dbReference type="SUPFAM" id="SSF51905">
    <property type="entry name" value="FAD/NAD(P)-binding domain"/>
    <property type="match status" value="1"/>
</dbReference>
<dbReference type="PANTHER" id="PTHR13847:SF287">
    <property type="entry name" value="FAD-DEPENDENT OXIDOREDUCTASE DOMAIN-CONTAINING PROTEIN 1"/>
    <property type="match status" value="1"/>
</dbReference>
<dbReference type="Gene3D" id="3.50.50.60">
    <property type="entry name" value="FAD/NAD(P)-binding domain"/>
    <property type="match status" value="1"/>
</dbReference>
<dbReference type="AlphaFoldDB" id="A0A239KKB8"/>
<dbReference type="OrthoDB" id="8673905at2"/>
<evidence type="ECO:0000259" key="2">
    <source>
        <dbReference type="Pfam" id="PF01266"/>
    </source>
</evidence>
<evidence type="ECO:0000256" key="1">
    <source>
        <dbReference type="ARBA" id="ARBA00023002"/>
    </source>
</evidence>
<protein>
    <submittedName>
        <fullName evidence="3">Glycine/D-amino acid oxidase</fullName>
    </submittedName>
</protein>
<dbReference type="Gene3D" id="3.30.9.10">
    <property type="entry name" value="D-Amino Acid Oxidase, subunit A, domain 2"/>
    <property type="match status" value="1"/>
</dbReference>
<dbReference type="PANTHER" id="PTHR13847">
    <property type="entry name" value="SARCOSINE DEHYDROGENASE-RELATED"/>
    <property type="match status" value="1"/>
</dbReference>
<reference evidence="3 4" key="1">
    <citation type="submission" date="2017-06" db="EMBL/GenBank/DDBJ databases">
        <authorList>
            <person name="Kim H.J."/>
            <person name="Triplett B.A."/>
        </authorList>
    </citation>
    <scope>NUCLEOTIDE SEQUENCE [LARGE SCALE GENOMIC DNA]</scope>
    <source>
        <strain evidence="3 4">U15</strain>
    </source>
</reference>